<keyword evidence="3" id="KW-1185">Reference proteome</keyword>
<feature type="region of interest" description="Disordered" evidence="1">
    <location>
        <begin position="390"/>
        <end position="449"/>
    </location>
</feature>
<evidence type="ECO:0000313" key="2">
    <source>
        <dbReference type="EMBL" id="GAW81824.1"/>
    </source>
</evidence>
<dbReference type="OrthoDB" id="392618at2759"/>
<evidence type="ECO:0000313" key="3">
    <source>
        <dbReference type="Proteomes" id="UP000195521"/>
    </source>
</evidence>
<organism evidence="2 3">
    <name type="scientific">Plasmodium gonderi</name>
    <dbReference type="NCBI Taxonomy" id="77519"/>
    <lineage>
        <taxon>Eukaryota</taxon>
        <taxon>Sar</taxon>
        <taxon>Alveolata</taxon>
        <taxon>Apicomplexa</taxon>
        <taxon>Aconoidasida</taxon>
        <taxon>Haemosporida</taxon>
        <taxon>Plasmodiidae</taxon>
        <taxon>Plasmodium</taxon>
        <taxon>Plasmodium (Plasmodium)</taxon>
    </lineage>
</organism>
<gene>
    <name evidence="2" type="ORF">PGO_112780</name>
</gene>
<proteinExistence type="predicted"/>
<name>A0A1Y1JP48_PLAGO</name>
<evidence type="ECO:0000256" key="1">
    <source>
        <dbReference type="SAM" id="MobiDB-lite"/>
    </source>
</evidence>
<dbReference type="GeneID" id="39748556"/>
<dbReference type="AlphaFoldDB" id="A0A1Y1JP48"/>
<dbReference type="OMA" id="YIHFSCI"/>
<dbReference type="RefSeq" id="XP_028544413.1">
    <property type="nucleotide sequence ID" value="XM_028688612.1"/>
</dbReference>
<protein>
    <submittedName>
        <fullName evidence="2">Uncharacterized protein</fullName>
    </submittedName>
</protein>
<comment type="caution">
    <text evidence="2">The sequence shown here is derived from an EMBL/GenBank/DDBJ whole genome shotgun (WGS) entry which is preliminary data.</text>
</comment>
<accession>A0A1Y1JP48</accession>
<dbReference type="EMBL" id="BDQF01000012">
    <property type="protein sequence ID" value="GAW81824.1"/>
    <property type="molecule type" value="Genomic_DNA"/>
</dbReference>
<dbReference type="Proteomes" id="UP000195521">
    <property type="component" value="Unassembled WGS sequence"/>
</dbReference>
<sequence>MGGNSTQLVRTCTHNDYKFFIYLKRRELFLGVVRTNKSGNDNYLRNNITHLITCRKHLETRDVTWIYPLFWRTTKWHSFSTVITKFTGEGREEHMNFEQMVRILKSLVKGKPPCLSEKKNTERKVNLLLPAIYKECEKNYIHFSCILHNFHKLRNNLTKEYRIKVYSKFRDLFLRNISFFSMKEMTIILKCFLEERIANCDKMVQFCLYKFIYFLCIDILHKRKIDHFFYSRFLFILHTYFKECIKHFFLFNVGNISKEPEMNSFYNAVYNSNSKTLDNIHMNYLKNGLSRHEHNFFNLHDVSCFMYLLKGCNLNCLSLYTFLSHVYVSLHFWGNINTRFHEHIEHYFLRYETNPKFYFSERKRTCESRDPMRDEKSLGTHSIRKEELGVHGEDTRGEEMGEEKMGGEKIGGEKIGGEKMGGEKMGGEKMGGEKMGGEKMGGEKMGGEKMGKEEEILESMADGARAHDSKNNKVITVKDEIMQYTKNLIEKEKHYKHFFFSPEQKNGEKKKSRGIRENIHSMCVIIHNSIKKKETNKFTYVLSNYLLLKYLNFINLIDICNIFELFIFDSTVMEKESTIYNTFFAKIRNLILAQGNTKTLAIFCISTSRVKTELSVLFMDDILSLYRLVLQKKRGLNGGGGNERGKNLESSKSWSFPFGRENTVIFCNIANFLLGHKLSSIFYLFYLRKFNDFLRTLLVQNKSDKYCATISLIDMYDLLRTFMNVLKIYKKNDHFNQRRKEEISIHLNICIVHLSHFLEYICFRKITSQEDYFSRNVSTMHANAERSKRIKIMNRSCYFFNLLLGLFKKLQMENIFSSKTEEIFIHALASFKRNICKDYEDIIFNGKDKSKTQNSKNYMHVLNFHFMINDVYAVR</sequence>
<reference evidence="3" key="1">
    <citation type="submission" date="2017-04" db="EMBL/GenBank/DDBJ databases">
        <title>Plasmodium gonderi genome.</title>
        <authorList>
            <person name="Arisue N."/>
            <person name="Honma H."/>
            <person name="Kawai S."/>
            <person name="Tougan T."/>
            <person name="Tanabe K."/>
            <person name="Horii T."/>
        </authorList>
    </citation>
    <scope>NUCLEOTIDE SEQUENCE [LARGE SCALE GENOMIC DNA]</scope>
    <source>
        <strain evidence="3">ATCC 30045</strain>
    </source>
</reference>